<dbReference type="Gene3D" id="6.10.250.690">
    <property type="match status" value="1"/>
</dbReference>
<organism evidence="6 7">
    <name type="scientific">Rhodovulum iodosum</name>
    <dbReference type="NCBI Taxonomy" id="68291"/>
    <lineage>
        <taxon>Bacteria</taxon>
        <taxon>Pseudomonadati</taxon>
        <taxon>Pseudomonadota</taxon>
        <taxon>Alphaproteobacteria</taxon>
        <taxon>Rhodobacterales</taxon>
        <taxon>Paracoccaceae</taxon>
        <taxon>Rhodovulum</taxon>
    </lineage>
</organism>
<dbReference type="CDD" id="cd19934">
    <property type="entry name" value="REC_OmpR_EcPhoP-like"/>
    <property type="match status" value="1"/>
</dbReference>
<feature type="modified residue" description="4-aspartylphosphate" evidence="2">
    <location>
        <position position="51"/>
    </location>
</feature>
<reference evidence="6 7" key="1">
    <citation type="submission" date="2024-06" db="EMBL/GenBank/DDBJ databases">
        <title>Genome of Rhodovulum iodosum, a marine photoferrotroph.</title>
        <authorList>
            <person name="Bianchini G."/>
            <person name="Nikeleit V."/>
            <person name="Kappler A."/>
            <person name="Bryce C."/>
            <person name="Sanchez-Baracaldo P."/>
        </authorList>
    </citation>
    <scope>NUCLEOTIDE SEQUENCE [LARGE SCALE GENOMIC DNA]</scope>
    <source>
        <strain evidence="6 7">UT/N1</strain>
    </source>
</reference>
<dbReference type="Pfam" id="PF00486">
    <property type="entry name" value="Trans_reg_C"/>
    <property type="match status" value="1"/>
</dbReference>
<evidence type="ECO:0000256" key="2">
    <source>
        <dbReference type="PROSITE-ProRule" id="PRU00169"/>
    </source>
</evidence>
<dbReference type="SMART" id="SM00862">
    <property type="entry name" value="Trans_reg_C"/>
    <property type="match status" value="1"/>
</dbReference>
<dbReference type="InterPro" id="IPR036388">
    <property type="entry name" value="WH-like_DNA-bd_sf"/>
</dbReference>
<dbReference type="InterPro" id="IPR039420">
    <property type="entry name" value="WalR-like"/>
</dbReference>
<dbReference type="SUPFAM" id="SSF52172">
    <property type="entry name" value="CheY-like"/>
    <property type="match status" value="1"/>
</dbReference>
<dbReference type="Gene3D" id="3.40.50.2300">
    <property type="match status" value="1"/>
</dbReference>
<dbReference type="RefSeq" id="WP_125408683.1">
    <property type="nucleotide sequence ID" value="NZ_JBEHHI010000001.1"/>
</dbReference>
<keyword evidence="7" id="KW-1185">Reference proteome</keyword>
<keyword evidence="1 3" id="KW-0238">DNA-binding</keyword>
<evidence type="ECO:0000259" key="4">
    <source>
        <dbReference type="PROSITE" id="PS50110"/>
    </source>
</evidence>
<dbReference type="PROSITE" id="PS50110">
    <property type="entry name" value="RESPONSE_REGULATORY"/>
    <property type="match status" value="1"/>
</dbReference>
<dbReference type="PANTHER" id="PTHR48111">
    <property type="entry name" value="REGULATOR OF RPOS"/>
    <property type="match status" value="1"/>
</dbReference>
<feature type="domain" description="OmpR/PhoB-type" evidence="5">
    <location>
        <begin position="124"/>
        <end position="218"/>
    </location>
</feature>
<dbReference type="InterPro" id="IPR001867">
    <property type="entry name" value="OmpR/PhoB-type_DNA-bd"/>
</dbReference>
<dbReference type="PANTHER" id="PTHR48111:SF37">
    <property type="entry name" value="RESPONSE REGULATOR PROTEIN CARR"/>
    <property type="match status" value="1"/>
</dbReference>
<dbReference type="InterPro" id="IPR011006">
    <property type="entry name" value="CheY-like_superfamily"/>
</dbReference>
<proteinExistence type="predicted"/>
<evidence type="ECO:0000259" key="5">
    <source>
        <dbReference type="PROSITE" id="PS51755"/>
    </source>
</evidence>
<dbReference type="Gene3D" id="1.10.10.10">
    <property type="entry name" value="Winged helix-like DNA-binding domain superfamily/Winged helix DNA-binding domain"/>
    <property type="match status" value="1"/>
</dbReference>
<protein>
    <submittedName>
        <fullName evidence="6">Two-component system OmpR family response regulator</fullName>
    </submittedName>
</protein>
<dbReference type="CDD" id="cd00383">
    <property type="entry name" value="trans_reg_C"/>
    <property type="match status" value="1"/>
</dbReference>
<evidence type="ECO:0000256" key="1">
    <source>
        <dbReference type="ARBA" id="ARBA00023125"/>
    </source>
</evidence>
<dbReference type="InterPro" id="IPR001789">
    <property type="entry name" value="Sig_transdc_resp-reg_receiver"/>
</dbReference>
<evidence type="ECO:0000313" key="7">
    <source>
        <dbReference type="Proteomes" id="UP001560019"/>
    </source>
</evidence>
<comment type="caution">
    <text evidence="6">The sequence shown here is derived from an EMBL/GenBank/DDBJ whole genome shotgun (WGS) entry which is preliminary data.</text>
</comment>
<accession>A0ABV3XTE6</accession>
<feature type="DNA-binding region" description="OmpR/PhoB-type" evidence="3">
    <location>
        <begin position="124"/>
        <end position="218"/>
    </location>
</feature>
<evidence type="ECO:0000313" key="6">
    <source>
        <dbReference type="EMBL" id="MEX5728348.1"/>
    </source>
</evidence>
<feature type="domain" description="Response regulatory" evidence="4">
    <location>
        <begin position="2"/>
        <end position="116"/>
    </location>
</feature>
<keyword evidence="2" id="KW-0597">Phosphoprotein</keyword>
<gene>
    <name evidence="6" type="ORF">Ga0609869_001701</name>
</gene>
<sequence length="223" mass="24405">MRVLAVEDDPRIASDLSAALGAAGFRVEICTDGEEAWFLGDTEDYGLIVLDLGLPGLDGLTVLKRWRANGREMPVLVLTARGTWNERVEGIDAGADDYLPKPFRMEELVARARALVRRSAGQASAVQSAGDLTLDTNRMTVSLRGVPVDTTALEYRLLAYLMLNRSRVVPQTELLEHLYGDDDAREANALEAVVARLRRKLGAGAIQTRRGFGYFLDAGDGDR</sequence>
<dbReference type="PROSITE" id="PS51755">
    <property type="entry name" value="OMPR_PHOB"/>
    <property type="match status" value="1"/>
</dbReference>
<dbReference type="Pfam" id="PF00072">
    <property type="entry name" value="Response_reg"/>
    <property type="match status" value="1"/>
</dbReference>
<dbReference type="SMART" id="SM00448">
    <property type="entry name" value="REC"/>
    <property type="match status" value="1"/>
</dbReference>
<dbReference type="Proteomes" id="UP001560019">
    <property type="component" value="Unassembled WGS sequence"/>
</dbReference>
<name>A0ABV3XTE6_9RHOB</name>
<dbReference type="EMBL" id="JBEHHI010000001">
    <property type="protein sequence ID" value="MEX5728348.1"/>
    <property type="molecule type" value="Genomic_DNA"/>
</dbReference>
<evidence type="ECO:0000256" key="3">
    <source>
        <dbReference type="PROSITE-ProRule" id="PRU01091"/>
    </source>
</evidence>